<organism evidence="4 5">
    <name type="scientific">Acetobacter farinalis</name>
    <dbReference type="NCBI Taxonomy" id="1260984"/>
    <lineage>
        <taxon>Bacteria</taxon>
        <taxon>Pseudomonadati</taxon>
        <taxon>Pseudomonadota</taxon>
        <taxon>Alphaproteobacteria</taxon>
        <taxon>Acetobacterales</taxon>
        <taxon>Acetobacteraceae</taxon>
        <taxon>Acetobacter</taxon>
    </lineage>
</organism>
<dbReference type="EMBL" id="JAPIUX010000001">
    <property type="protein sequence ID" value="MCX2560453.1"/>
    <property type="molecule type" value="Genomic_DNA"/>
</dbReference>
<dbReference type="SMART" id="SM00448">
    <property type="entry name" value="REC"/>
    <property type="match status" value="1"/>
</dbReference>
<dbReference type="InterPro" id="IPR011006">
    <property type="entry name" value="CheY-like_superfamily"/>
</dbReference>
<dbReference type="PROSITE" id="PS50110">
    <property type="entry name" value="RESPONSE_REGULATORY"/>
    <property type="match status" value="1"/>
</dbReference>
<dbReference type="Gene3D" id="1.20.140.160">
    <property type="match status" value="1"/>
</dbReference>
<feature type="domain" description="Response regulatory" evidence="3">
    <location>
        <begin position="127"/>
        <end position="240"/>
    </location>
</feature>
<keyword evidence="1 2" id="KW-0597">Phosphoprotein</keyword>
<dbReference type="PANTHER" id="PTHR44591">
    <property type="entry name" value="STRESS RESPONSE REGULATOR PROTEIN 1"/>
    <property type="match status" value="1"/>
</dbReference>
<dbReference type="PANTHER" id="PTHR44591:SF3">
    <property type="entry name" value="RESPONSE REGULATORY DOMAIN-CONTAINING PROTEIN"/>
    <property type="match status" value="1"/>
</dbReference>
<dbReference type="InterPro" id="IPR053866">
    <property type="entry name" value="PhyR_sigma2"/>
</dbReference>
<proteinExistence type="predicted"/>
<dbReference type="Pfam" id="PF22029">
    <property type="entry name" value="PhyR_sigma2"/>
    <property type="match status" value="1"/>
</dbReference>
<name>A0ABT3Q582_9PROT</name>
<evidence type="ECO:0000313" key="4">
    <source>
        <dbReference type="EMBL" id="MCX2560453.1"/>
    </source>
</evidence>
<dbReference type="NCBIfam" id="NF006623">
    <property type="entry name" value="PRK09191.1"/>
    <property type="match status" value="1"/>
</dbReference>
<evidence type="ECO:0000259" key="3">
    <source>
        <dbReference type="PROSITE" id="PS50110"/>
    </source>
</evidence>
<feature type="modified residue" description="4-aspartylphosphate" evidence="2">
    <location>
        <position position="177"/>
    </location>
</feature>
<reference evidence="4 5" key="1">
    <citation type="submission" date="2022-11" db="EMBL/GenBank/DDBJ databases">
        <title>Genome sequencing of Acetobacter type strain.</title>
        <authorList>
            <person name="Heo J."/>
            <person name="Lee D."/>
            <person name="Han B.-H."/>
            <person name="Hong S.-B."/>
            <person name="Kwon S.-W."/>
        </authorList>
    </citation>
    <scope>NUCLEOTIDE SEQUENCE [LARGE SCALE GENOMIC DNA]</scope>
    <source>
        <strain evidence="4 5">KACC 21251</strain>
    </source>
</reference>
<dbReference type="RefSeq" id="WP_166119530.1">
    <property type="nucleotide sequence ID" value="NZ_JAPIUX010000001.1"/>
</dbReference>
<dbReference type="Proteomes" id="UP001526446">
    <property type="component" value="Unassembled WGS sequence"/>
</dbReference>
<dbReference type="Gene3D" id="3.40.50.2300">
    <property type="match status" value="1"/>
</dbReference>
<keyword evidence="5" id="KW-1185">Reference proteome</keyword>
<sequence length="250" mass="26972">MPESLRSALIQALPYGRRYARALTGSQPRGDLLVAESLRTLTTSQHTDNLPSLCRLYQAISRHFAAQQEHDTPEHGLSTIQRQLLLLTTLEEVSLETAARIVGLAAKDASADLEAAYAYLKTGVQTSVLIIEDEPIIAMDIEELVLQCGHKVAGVAHTQADAIRLAQETRPGLILADINLGAGGDGMRAVAEITKTLSVPVIYVTAYPERLLTGETSEPSFVITKPFEPLTLAVATYQAVSNRTMARSGP</sequence>
<evidence type="ECO:0000256" key="2">
    <source>
        <dbReference type="PROSITE-ProRule" id="PRU00169"/>
    </source>
</evidence>
<evidence type="ECO:0000313" key="5">
    <source>
        <dbReference type="Proteomes" id="UP001526446"/>
    </source>
</evidence>
<comment type="caution">
    <text evidence="4">The sequence shown here is derived from an EMBL/GenBank/DDBJ whole genome shotgun (WGS) entry which is preliminary data.</text>
</comment>
<evidence type="ECO:0000256" key="1">
    <source>
        <dbReference type="ARBA" id="ARBA00022553"/>
    </source>
</evidence>
<protein>
    <submittedName>
        <fullName evidence="4">Response regulator</fullName>
    </submittedName>
</protein>
<dbReference type="CDD" id="cd17540">
    <property type="entry name" value="REC_PhyR"/>
    <property type="match status" value="1"/>
</dbReference>
<dbReference type="Pfam" id="PF00072">
    <property type="entry name" value="Response_reg"/>
    <property type="match status" value="1"/>
</dbReference>
<dbReference type="SUPFAM" id="SSF52172">
    <property type="entry name" value="CheY-like"/>
    <property type="match status" value="1"/>
</dbReference>
<dbReference type="InterPro" id="IPR001789">
    <property type="entry name" value="Sig_transdc_resp-reg_receiver"/>
</dbReference>
<gene>
    <name evidence="4" type="ORF">OQ252_03395</name>
</gene>
<dbReference type="InterPro" id="IPR050595">
    <property type="entry name" value="Bact_response_regulator"/>
</dbReference>
<accession>A0ABT3Q582</accession>